<reference evidence="3 4" key="1">
    <citation type="submission" date="2019-01" db="EMBL/GenBank/DDBJ databases">
        <title>Sinorhodobacter populi sp. nov. isolated from the symptomatic bark tissue of Populus euramericana canker.</title>
        <authorList>
            <person name="Xu G."/>
        </authorList>
    </citation>
    <scope>NUCLEOTIDE SEQUENCE [LARGE SCALE GENOMIC DNA]</scope>
    <source>
        <strain evidence="3 4">07D10-4-3</strain>
    </source>
</reference>
<gene>
    <name evidence="3" type="ORF">D2T29_12895</name>
</gene>
<protein>
    <recommendedName>
        <fullName evidence="2">HD/PDEase domain-containing protein</fullName>
    </recommendedName>
</protein>
<dbReference type="Gene3D" id="1.10.3210.40">
    <property type="match status" value="1"/>
</dbReference>
<dbReference type="Pfam" id="PF07514">
    <property type="entry name" value="TraI_2"/>
    <property type="match status" value="1"/>
</dbReference>
<feature type="domain" description="HD/PDEase" evidence="2">
    <location>
        <begin position="126"/>
        <end position="314"/>
    </location>
</feature>
<organism evidence="3 4">
    <name type="scientific">Paenirhodobacter populi</name>
    <dbReference type="NCBI Taxonomy" id="2306993"/>
    <lineage>
        <taxon>Bacteria</taxon>
        <taxon>Pseudomonadati</taxon>
        <taxon>Pseudomonadota</taxon>
        <taxon>Alphaproteobacteria</taxon>
        <taxon>Rhodobacterales</taxon>
        <taxon>Rhodobacter group</taxon>
        <taxon>Paenirhodobacter</taxon>
    </lineage>
</organism>
<reference evidence="3 4" key="2">
    <citation type="submission" date="2019-01" db="EMBL/GenBank/DDBJ databases">
        <authorList>
            <person name="Li Y."/>
        </authorList>
    </citation>
    <scope>NUCLEOTIDE SEQUENCE [LARGE SCALE GENOMIC DNA]</scope>
    <source>
        <strain evidence="3 4">07D10-4-3</strain>
    </source>
</reference>
<comment type="caution">
    <text evidence="3">The sequence shown here is derived from an EMBL/GenBank/DDBJ whole genome shotgun (WGS) entry which is preliminary data.</text>
</comment>
<feature type="region of interest" description="Disordered" evidence="1">
    <location>
        <begin position="568"/>
        <end position="599"/>
    </location>
</feature>
<sequence length="745" mass="82340">MIGRLFGRTKHTDTIAAVGGSSSAVEAAEPSAEPRSKFDYSAEDFLHESNGTSIPADLLRPDKEGIEVTTTAELMEANRALIRQALDAFVNKQYIPNFDREIVECVRRVAHWMGPIPASKSWHHLNRGGLFAHTVAVAVGSLHLAQAKNLTLGSAPREKLADELAWQLVCFIGGMLHDIGKMHTIGNVLAHSVYPDPRAERTFRSSAAPIYANAWQPMVEGFEKWSETNRVRTFYIDYDIGETLEHSDFTTRYVQALVPRTLLAFIYNSSGIIRQQFEDFIRNPESSANTPVFQVVRDADQLNVAQSLDPRRRPGSIEMTGLVVRRFAEFASSVTWNLSTSPFIYANVQKMTPDGLRYLAMPFFVVNEATIKAFMRFIEERPFLGVIFGDRMTEMVFNSLEMAKVMHRTIEGILPNQITQEGLLDYIPASRAMVRFKAKRSGIITNPNEVIIEDAIVELSVIPVSARAPANWYLDPPTLAFVGAPAPQPAVSSVRVAIRDGAMTPEDPALRNDPEFITELNQIVKAQALSEQDRALLDTIKPAATKPEKSNLDDIARDAAGPVAKTTFGVRQASPTLSESEQVARKGSPEGQGPIAEDPEAKLPDLVFLKVLSDISEDGKPLTVRERLVVLWFFAREVPSAGQKTFANPKNARYGFAGADHFQRKLRDAFAAALHDGGADFPRILDFWPDGRLGATNPAIRDNLEVTNSEGKGTVMSFRAMESDLIEVMIDKFGEPSAVADQTAR</sequence>
<accession>A0A443KD87</accession>
<dbReference type="AlphaFoldDB" id="A0A443KD87"/>
<dbReference type="InterPro" id="IPR003607">
    <property type="entry name" value="HD/PDEase_dom"/>
</dbReference>
<evidence type="ECO:0000256" key="1">
    <source>
        <dbReference type="SAM" id="MobiDB-lite"/>
    </source>
</evidence>
<dbReference type="SMART" id="SM00471">
    <property type="entry name" value="HDc"/>
    <property type="match status" value="1"/>
</dbReference>
<evidence type="ECO:0000259" key="2">
    <source>
        <dbReference type="SMART" id="SM00471"/>
    </source>
</evidence>
<dbReference type="RefSeq" id="WP_128232769.1">
    <property type="nucleotide sequence ID" value="NZ_SAUY01000015.1"/>
</dbReference>
<dbReference type="Proteomes" id="UP000284451">
    <property type="component" value="Unassembled WGS sequence"/>
</dbReference>
<dbReference type="EMBL" id="SAUY01000015">
    <property type="protein sequence ID" value="RWR30563.1"/>
    <property type="molecule type" value="Genomic_DNA"/>
</dbReference>
<name>A0A443KD87_9RHOB</name>
<evidence type="ECO:0000313" key="4">
    <source>
        <dbReference type="Proteomes" id="UP000284451"/>
    </source>
</evidence>
<evidence type="ECO:0000313" key="3">
    <source>
        <dbReference type="EMBL" id="RWR30563.1"/>
    </source>
</evidence>
<dbReference type="InterPro" id="IPR011119">
    <property type="entry name" value="Unchr_helicase_relaxase_TraI"/>
</dbReference>
<proteinExistence type="predicted"/>